<evidence type="ECO:0000313" key="2">
    <source>
        <dbReference type="Proteomes" id="UP001177744"/>
    </source>
</evidence>
<organism evidence="1 2">
    <name type="scientific">Cnephaeus nilssonii</name>
    <name type="common">Northern bat</name>
    <name type="synonym">Eptesicus nilssonii</name>
    <dbReference type="NCBI Taxonomy" id="3371016"/>
    <lineage>
        <taxon>Eukaryota</taxon>
        <taxon>Metazoa</taxon>
        <taxon>Chordata</taxon>
        <taxon>Craniata</taxon>
        <taxon>Vertebrata</taxon>
        <taxon>Euteleostomi</taxon>
        <taxon>Mammalia</taxon>
        <taxon>Eutheria</taxon>
        <taxon>Laurasiatheria</taxon>
        <taxon>Chiroptera</taxon>
        <taxon>Yangochiroptera</taxon>
        <taxon>Vespertilionidae</taxon>
        <taxon>Cnephaeus</taxon>
    </lineage>
</organism>
<dbReference type="Proteomes" id="UP001177744">
    <property type="component" value="Unassembled WGS sequence"/>
</dbReference>
<protein>
    <submittedName>
        <fullName evidence="1">Uncharacterized protein</fullName>
    </submittedName>
</protein>
<dbReference type="PANTHER" id="PTHR45913">
    <property type="entry name" value="EPM2A-INTERACTING PROTEIN 1"/>
    <property type="match status" value="1"/>
</dbReference>
<dbReference type="EMBL" id="JAULJE010000006">
    <property type="protein sequence ID" value="KAK1342171.1"/>
    <property type="molecule type" value="Genomic_DNA"/>
</dbReference>
<evidence type="ECO:0000313" key="1">
    <source>
        <dbReference type="EMBL" id="KAK1342171.1"/>
    </source>
</evidence>
<name>A0AA40I3T9_CNENI</name>
<dbReference type="PANTHER" id="PTHR45913:SF10">
    <property type="entry name" value="DUF4371 DOMAIN-CONTAINING PROTEIN"/>
    <property type="match status" value="1"/>
</dbReference>
<proteinExistence type="predicted"/>
<keyword evidence="2" id="KW-1185">Reference proteome</keyword>
<accession>A0AA40I3T9</accession>
<gene>
    <name evidence="1" type="ORF">QTO34_016928</name>
</gene>
<dbReference type="AlphaFoldDB" id="A0AA40I3T9"/>
<comment type="caution">
    <text evidence="1">The sequence shown here is derived from an EMBL/GenBank/DDBJ whole genome shotgun (WGS) entry which is preliminary data.</text>
</comment>
<reference evidence="1" key="1">
    <citation type="submission" date="2023-06" db="EMBL/GenBank/DDBJ databases">
        <title>Reference genome for the Northern bat (Eptesicus nilssonii), a most northern bat species.</title>
        <authorList>
            <person name="Laine V.N."/>
            <person name="Pulliainen A.T."/>
            <person name="Lilley T.M."/>
        </authorList>
    </citation>
    <scope>NUCLEOTIDE SEQUENCE</scope>
    <source>
        <strain evidence="1">BLF_Eptnil</strain>
        <tissue evidence="1">Kidney</tissue>
    </source>
</reference>
<sequence length="248" mass="27111">MDHRPWQASWVSTRRGLPRYRITDPGPLWRPSDGVPVWAPKKLLQTFEDLFNALPTAAALLEKSVQQTCALPPAWEPAGPRSLATQEPAPPHSRAARSWQVLASVWSTTPREFSALLLEVDSNYSGLLMYNNVIWLSRGKVLERFVECFEEIKEPPYKSLARWVPGPGEAVGPWIRVSLAPGPGEAAGPWIRVSLAPGLGEAAGPWIRVSLGPWIRVSLALGPGEAVGPWIRVSLGPWIRVSLGPGSG</sequence>